<feature type="domain" description="ABC transporter" evidence="5">
    <location>
        <begin position="2"/>
        <end position="227"/>
    </location>
</feature>
<gene>
    <name evidence="6" type="ORF">BCR15_12825</name>
</gene>
<dbReference type="Proteomes" id="UP000093501">
    <property type="component" value="Unassembled WGS sequence"/>
</dbReference>
<dbReference type="AlphaFoldDB" id="A0A1C0ARC9"/>
<sequence length="300" mass="31885">MIETRSVSKQLGGKQVLADVSLTAEDGHVTGFVGPNGAGKTTLMKIVACLIPADSGAAAVNGRPFSDALVPARTLGVYLSGEWLPARRSGEDHLRFVCETQGFPTTRVRPMLETVGLWGAHRREIRTYSLGMRQRLGIAAALIGDPANIMLDEPVNGLDPNGVIWLRRLLREQAACGKAVLLSSHLMTELELVADRIVMLHEGKVVRAGTLAELASHTADSEVYIASPDLGAVVELLCAQGLSTRPEGDGALVAGARAERVGQIVFGAGLSLSHLAPRIHSLEDLFLSSTTSDRKQEEAA</sequence>
<protein>
    <recommendedName>
        <fullName evidence="5">ABC transporter domain-containing protein</fullName>
    </recommendedName>
</protein>
<dbReference type="PROSITE" id="PS50893">
    <property type="entry name" value="ABC_TRANSPORTER_2"/>
    <property type="match status" value="1"/>
</dbReference>
<keyword evidence="3" id="KW-0547">Nucleotide-binding</keyword>
<dbReference type="PANTHER" id="PTHR43335:SF4">
    <property type="entry name" value="ABC TRANSPORTER, ATP-BINDING PROTEIN"/>
    <property type="match status" value="1"/>
</dbReference>
<dbReference type="PROSITE" id="PS00211">
    <property type="entry name" value="ABC_TRANSPORTER_1"/>
    <property type="match status" value="1"/>
</dbReference>
<keyword evidence="4" id="KW-0067">ATP-binding</keyword>
<comment type="similarity">
    <text evidence="1">Belongs to the ABC transporter superfamily.</text>
</comment>
<evidence type="ECO:0000313" key="6">
    <source>
        <dbReference type="EMBL" id="OCL36958.1"/>
    </source>
</evidence>
<keyword evidence="2" id="KW-0813">Transport</keyword>
<dbReference type="InterPro" id="IPR003593">
    <property type="entry name" value="AAA+_ATPase"/>
</dbReference>
<evidence type="ECO:0000256" key="2">
    <source>
        <dbReference type="ARBA" id="ARBA00022448"/>
    </source>
</evidence>
<evidence type="ECO:0000313" key="7">
    <source>
        <dbReference type="Proteomes" id="UP000093501"/>
    </source>
</evidence>
<proteinExistence type="inferred from homology"/>
<accession>A0A1C0ARC9</accession>
<dbReference type="Gene3D" id="3.40.50.300">
    <property type="entry name" value="P-loop containing nucleotide triphosphate hydrolases"/>
    <property type="match status" value="1"/>
</dbReference>
<evidence type="ECO:0000256" key="4">
    <source>
        <dbReference type="ARBA" id="ARBA00022840"/>
    </source>
</evidence>
<dbReference type="InterPro" id="IPR017871">
    <property type="entry name" value="ABC_transporter-like_CS"/>
</dbReference>
<name>A0A1C0ARC9_9ACTN</name>
<dbReference type="SMART" id="SM00382">
    <property type="entry name" value="AAA"/>
    <property type="match status" value="1"/>
</dbReference>
<reference evidence="7" key="1">
    <citation type="submission" date="2016-07" db="EMBL/GenBank/DDBJ databases">
        <authorList>
            <person name="Florea S."/>
            <person name="Webb J.S."/>
            <person name="Jaromczyk J."/>
            <person name="Schardl C.L."/>
        </authorList>
    </citation>
    <scope>NUCLEOTIDE SEQUENCE [LARGE SCALE GENOMIC DNA]</scope>
    <source>
        <strain evidence="7">IPBSL-7</strain>
    </source>
</reference>
<dbReference type="GO" id="GO:0016887">
    <property type="term" value="F:ATP hydrolysis activity"/>
    <property type="evidence" value="ECO:0007669"/>
    <property type="project" value="InterPro"/>
</dbReference>
<dbReference type="SUPFAM" id="SSF52540">
    <property type="entry name" value="P-loop containing nucleoside triphosphate hydrolases"/>
    <property type="match status" value="1"/>
</dbReference>
<dbReference type="InterPro" id="IPR003439">
    <property type="entry name" value="ABC_transporter-like_ATP-bd"/>
</dbReference>
<dbReference type="PANTHER" id="PTHR43335">
    <property type="entry name" value="ABC TRANSPORTER, ATP-BINDING PROTEIN"/>
    <property type="match status" value="1"/>
</dbReference>
<dbReference type="GO" id="GO:0005524">
    <property type="term" value="F:ATP binding"/>
    <property type="evidence" value="ECO:0007669"/>
    <property type="project" value="UniProtKB-KW"/>
</dbReference>
<dbReference type="EMBL" id="MBQD01000004">
    <property type="protein sequence ID" value="OCL36958.1"/>
    <property type="molecule type" value="Genomic_DNA"/>
</dbReference>
<keyword evidence="7" id="KW-1185">Reference proteome</keyword>
<dbReference type="InterPro" id="IPR027417">
    <property type="entry name" value="P-loop_NTPase"/>
</dbReference>
<dbReference type="Pfam" id="PF00005">
    <property type="entry name" value="ABC_tran"/>
    <property type="match status" value="1"/>
</dbReference>
<comment type="caution">
    <text evidence="6">The sequence shown here is derived from an EMBL/GenBank/DDBJ whole genome shotgun (WGS) entry which is preliminary data.</text>
</comment>
<evidence type="ECO:0000256" key="3">
    <source>
        <dbReference type="ARBA" id="ARBA00022741"/>
    </source>
</evidence>
<evidence type="ECO:0000259" key="5">
    <source>
        <dbReference type="PROSITE" id="PS50893"/>
    </source>
</evidence>
<evidence type="ECO:0000256" key="1">
    <source>
        <dbReference type="ARBA" id="ARBA00005417"/>
    </source>
</evidence>
<organism evidence="6 7">
    <name type="scientific">Tessaracoccus lapidicaptus</name>
    <dbReference type="NCBI Taxonomy" id="1427523"/>
    <lineage>
        <taxon>Bacteria</taxon>
        <taxon>Bacillati</taxon>
        <taxon>Actinomycetota</taxon>
        <taxon>Actinomycetes</taxon>
        <taxon>Propionibacteriales</taxon>
        <taxon>Propionibacteriaceae</taxon>
        <taxon>Tessaracoccus</taxon>
    </lineage>
</organism>